<name>A0A397UUD2_9GLOM</name>
<dbReference type="AlphaFoldDB" id="A0A397UUD2"/>
<accession>A0A397UUD2</accession>
<proteinExistence type="predicted"/>
<organism evidence="1 2">
    <name type="scientific">Gigaspora rosea</name>
    <dbReference type="NCBI Taxonomy" id="44941"/>
    <lineage>
        <taxon>Eukaryota</taxon>
        <taxon>Fungi</taxon>
        <taxon>Fungi incertae sedis</taxon>
        <taxon>Mucoromycota</taxon>
        <taxon>Glomeromycotina</taxon>
        <taxon>Glomeromycetes</taxon>
        <taxon>Diversisporales</taxon>
        <taxon>Gigasporaceae</taxon>
        <taxon>Gigaspora</taxon>
    </lineage>
</organism>
<gene>
    <name evidence="1" type="ORF">C2G38_33975</name>
</gene>
<dbReference type="Proteomes" id="UP000266673">
    <property type="component" value="Unassembled WGS sequence"/>
</dbReference>
<reference evidence="1 2" key="1">
    <citation type="submission" date="2018-06" db="EMBL/GenBank/DDBJ databases">
        <title>Comparative genomics reveals the genomic features of Rhizophagus irregularis, R. cerebriforme, R. diaphanum and Gigaspora rosea, and their symbiotic lifestyle signature.</title>
        <authorList>
            <person name="Morin E."/>
            <person name="San Clemente H."/>
            <person name="Chen E.C.H."/>
            <person name="De La Providencia I."/>
            <person name="Hainaut M."/>
            <person name="Kuo A."/>
            <person name="Kohler A."/>
            <person name="Murat C."/>
            <person name="Tang N."/>
            <person name="Roy S."/>
            <person name="Loubradou J."/>
            <person name="Henrissat B."/>
            <person name="Grigoriev I.V."/>
            <person name="Corradi N."/>
            <person name="Roux C."/>
            <person name="Martin F.M."/>
        </authorList>
    </citation>
    <scope>NUCLEOTIDE SEQUENCE [LARGE SCALE GENOMIC DNA]</scope>
    <source>
        <strain evidence="1 2">DAOM 194757</strain>
    </source>
</reference>
<evidence type="ECO:0000313" key="2">
    <source>
        <dbReference type="Proteomes" id="UP000266673"/>
    </source>
</evidence>
<protein>
    <submittedName>
        <fullName evidence="1">Uncharacterized protein</fullName>
    </submittedName>
</protein>
<dbReference type="EMBL" id="QKWP01001034">
    <property type="protein sequence ID" value="RIB12329.1"/>
    <property type="molecule type" value="Genomic_DNA"/>
</dbReference>
<evidence type="ECO:0000313" key="1">
    <source>
        <dbReference type="EMBL" id="RIB12329.1"/>
    </source>
</evidence>
<dbReference type="OrthoDB" id="2406499at2759"/>
<comment type="caution">
    <text evidence="1">The sequence shown here is derived from an EMBL/GenBank/DDBJ whole genome shotgun (WGS) entry which is preliminary data.</text>
</comment>
<sequence>MNTQKRMKLGLKFGLFEQIHIRSFNTIETVGNRPPLFVWREDTNENGHSEEYIDYIRDSFLGAEFLTGYEVLDIHDNSQFWNSGGARGTADAIVVQSPQLAHPQNIIKLVLELKKKVEDNDEHQAIGQLIASNMISPLKPVVMLTDFSSTFQFYWIVPSQNPAYPAYPYFSCICMTSFNDIHQASTFARALLVPNQVIIYMSQENQKRLPLDERRMLIREFKPIYESVDDDIANLDDFIDEMGPEERASYEIKKKVRKILPLVPSRFHESVEEALRRYL</sequence>
<keyword evidence="2" id="KW-1185">Reference proteome</keyword>